<keyword evidence="4 7" id="KW-0436">Ligase</keyword>
<keyword evidence="3 7" id="KW-0963">Cytoplasm</keyword>
<dbReference type="SUPFAM" id="SSF51984">
    <property type="entry name" value="MurCD N-terminal domain"/>
    <property type="match status" value="1"/>
</dbReference>
<dbReference type="SUPFAM" id="SSF53244">
    <property type="entry name" value="MurD-like peptide ligases, peptide-binding domain"/>
    <property type="match status" value="1"/>
</dbReference>
<keyword evidence="5 7" id="KW-0547">Nucleotide-binding</keyword>
<dbReference type="PANTHER" id="PTHR43692:SF1">
    <property type="entry name" value="UDP-N-ACETYLMURAMOYLALANINE--D-GLUTAMATE LIGASE"/>
    <property type="match status" value="1"/>
</dbReference>
<dbReference type="EC" id="6.3.2.9" evidence="7 8"/>
<protein>
    <recommendedName>
        <fullName evidence="7 8">UDP-N-acetylmuramoylalanine--D-glutamate ligase</fullName>
        <ecNumber evidence="7 8">6.3.2.9</ecNumber>
    </recommendedName>
    <alternativeName>
        <fullName evidence="7">D-glutamic acid-adding enzyme</fullName>
    </alternativeName>
    <alternativeName>
        <fullName evidence="7">UDP-N-acetylmuramoyl-L-alanyl-D-glutamate synthetase</fullName>
    </alternativeName>
</protein>
<dbReference type="UniPathway" id="UPA00219"/>
<comment type="function">
    <text evidence="7 8">Cell wall formation. Catalyzes the addition of glutamate to the nucleotide precursor UDP-N-acetylmuramoyl-L-alanine (UMA).</text>
</comment>
<feature type="domain" description="Mur ligase C-terminal" evidence="9">
    <location>
        <begin position="318"/>
        <end position="431"/>
    </location>
</feature>
<gene>
    <name evidence="7 11" type="primary">murD</name>
    <name evidence="11" type="ORF">FEM33_00430</name>
</gene>
<dbReference type="InterPro" id="IPR004101">
    <property type="entry name" value="Mur_ligase_C"/>
</dbReference>
<dbReference type="GO" id="GO:0008360">
    <property type="term" value="P:regulation of cell shape"/>
    <property type="evidence" value="ECO:0007669"/>
    <property type="project" value="UniProtKB-KW"/>
</dbReference>
<keyword evidence="6 7" id="KW-0067">ATP-binding</keyword>
<dbReference type="EMBL" id="VBSN01000006">
    <property type="protein sequence ID" value="KAA6441773.1"/>
    <property type="molecule type" value="Genomic_DNA"/>
</dbReference>
<comment type="catalytic activity">
    <reaction evidence="7 8">
        <text>UDP-N-acetyl-alpha-D-muramoyl-L-alanine + D-glutamate + ATP = UDP-N-acetyl-alpha-D-muramoyl-L-alanyl-D-glutamate + ADP + phosphate + H(+)</text>
        <dbReference type="Rhea" id="RHEA:16429"/>
        <dbReference type="ChEBI" id="CHEBI:15378"/>
        <dbReference type="ChEBI" id="CHEBI:29986"/>
        <dbReference type="ChEBI" id="CHEBI:30616"/>
        <dbReference type="ChEBI" id="CHEBI:43474"/>
        <dbReference type="ChEBI" id="CHEBI:83898"/>
        <dbReference type="ChEBI" id="CHEBI:83900"/>
        <dbReference type="ChEBI" id="CHEBI:456216"/>
        <dbReference type="EC" id="6.3.2.9"/>
    </reaction>
</comment>
<reference evidence="11 12" key="1">
    <citation type="submission" date="2019-05" db="EMBL/GenBank/DDBJ databases">
        <authorList>
            <person name="Qu J.-H."/>
        </authorList>
    </citation>
    <scope>NUCLEOTIDE SEQUENCE [LARGE SCALE GENOMIC DNA]</scope>
    <source>
        <strain evidence="11 12">NS28</strain>
    </source>
</reference>
<dbReference type="Gene3D" id="3.90.190.20">
    <property type="entry name" value="Mur ligase, C-terminal domain"/>
    <property type="match status" value="1"/>
</dbReference>
<dbReference type="GO" id="GO:0005524">
    <property type="term" value="F:ATP binding"/>
    <property type="evidence" value="ECO:0007669"/>
    <property type="project" value="UniProtKB-UniRule"/>
</dbReference>
<organism evidence="11 12">
    <name type="scientific">Dyadobacter flavalbus</name>
    <dbReference type="NCBI Taxonomy" id="2579942"/>
    <lineage>
        <taxon>Bacteria</taxon>
        <taxon>Pseudomonadati</taxon>
        <taxon>Bacteroidota</taxon>
        <taxon>Cytophagia</taxon>
        <taxon>Cytophagales</taxon>
        <taxon>Spirosomataceae</taxon>
        <taxon>Dyadobacter</taxon>
    </lineage>
</organism>
<evidence type="ECO:0000256" key="8">
    <source>
        <dbReference type="RuleBase" id="RU003664"/>
    </source>
</evidence>
<keyword evidence="7 8" id="KW-0132">Cell division</keyword>
<evidence type="ECO:0000256" key="6">
    <source>
        <dbReference type="ARBA" id="ARBA00022840"/>
    </source>
</evidence>
<keyword evidence="7 8" id="KW-0133">Cell shape</keyword>
<dbReference type="InterPro" id="IPR036565">
    <property type="entry name" value="Mur-like_cat_sf"/>
</dbReference>
<dbReference type="InterPro" id="IPR013221">
    <property type="entry name" value="Mur_ligase_cen"/>
</dbReference>
<sequence length="457" mass="50874">MSLTIKLSLVQKKVIVLGGGESGVGAAILARNKGFDVFLSDRGQLHQKYSDILTRENIPFEQGVHSEARIFDAELVIKSPGIPDTVPLIRALKEKEIPVISEIEFASGYTDAKIIAITGSNGKTTTTLLTYHLLKNAGLHVGLAGNIGDSFAWQVAEKDYEYYVLEISSFQLDNIIHFRPHIAVLLNITPDHLDRYDYSFQNYIDSKFNIIRNQTAEDHFVYFHDSEVIRNEIGKRNIPSSMLAVSLEQEIKQGSYFFNRKLISNISGKSFEEDFADLPIKGPHNAVNALAAIAVAQLSGLDPVAIREGLLTFQNAPHRLEEVETINKVTYINDSKATNVDSVFYALGSFEQPVILIAGGVDKGNDYSQIEELVRNKVKGLIILSKDFEKLKDYFTGIVSHIYTTQDVQDAVNKAQEWSTPGDVVLLSPACASFDLFKNYEDRGNKFKAAVRNLIHS</sequence>
<comment type="subcellular location">
    <subcellularLocation>
        <location evidence="1 7 8">Cytoplasm</location>
    </subcellularLocation>
</comment>
<dbReference type="InterPro" id="IPR005762">
    <property type="entry name" value="MurD"/>
</dbReference>
<evidence type="ECO:0000259" key="9">
    <source>
        <dbReference type="Pfam" id="PF02875"/>
    </source>
</evidence>
<dbReference type="NCBIfam" id="TIGR01087">
    <property type="entry name" value="murD"/>
    <property type="match status" value="1"/>
</dbReference>
<dbReference type="GO" id="GO:0005737">
    <property type="term" value="C:cytoplasm"/>
    <property type="evidence" value="ECO:0007669"/>
    <property type="project" value="UniProtKB-SubCell"/>
</dbReference>
<dbReference type="HAMAP" id="MF_00639">
    <property type="entry name" value="MurD"/>
    <property type="match status" value="1"/>
</dbReference>
<dbReference type="GO" id="GO:0009252">
    <property type="term" value="P:peptidoglycan biosynthetic process"/>
    <property type="evidence" value="ECO:0007669"/>
    <property type="project" value="UniProtKB-UniRule"/>
</dbReference>
<evidence type="ECO:0000259" key="10">
    <source>
        <dbReference type="Pfam" id="PF08245"/>
    </source>
</evidence>
<dbReference type="Gene3D" id="3.40.50.720">
    <property type="entry name" value="NAD(P)-binding Rossmann-like Domain"/>
    <property type="match status" value="1"/>
</dbReference>
<dbReference type="OrthoDB" id="9809796at2"/>
<comment type="similarity">
    <text evidence="7">Belongs to the MurCDEF family.</text>
</comment>
<dbReference type="Pfam" id="PF21799">
    <property type="entry name" value="MurD-like_N"/>
    <property type="match status" value="1"/>
</dbReference>
<dbReference type="PANTHER" id="PTHR43692">
    <property type="entry name" value="UDP-N-ACETYLMURAMOYLALANINE--D-GLUTAMATE LIGASE"/>
    <property type="match status" value="1"/>
</dbReference>
<dbReference type="GO" id="GO:0008764">
    <property type="term" value="F:UDP-N-acetylmuramoylalanine-D-glutamate ligase activity"/>
    <property type="evidence" value="ECO:0007669"/>
    <property type="project" value="UniProtKB-UniRule"/>
</dbReference>
<name>A0A5M8R4P4_9BACT</name>
<evidence type="ECO:0000313" key="11">
    <source>
        <dbReference type="EMBL" id="KAA6441773.1"/>
    </source>
</evidence>
<feature type="binding site" evidence="7">
    <location>
        <begin position="119"/>
        <end position="125"/>
    </location>
    <ligand>
        <name>ATP</name>
        <dbReference type="ChEBI" id="CHEBI:30616"/>
    </ligand>
</feature>
<dbReference type="GO" id="GO:0051301">
    <property type="term" value="P:cell division"/>
    <property type="evidence" value="ECO:0007669"/>
    <property type="project" value="UniProtKB-KW"/>
</dbReference>
<dbReference type="Gene3D" id="3.40.1190.10">
    <property type="entry name" value="Mur-like, catalytic domain"/>
    <property type="match status" value="1"/>
</dbReference>
<evidence type="ECO:0000256" key="5">
    <source>
        <dbReference type="ARBA" id="ARBA00022741"/>
    </source>
</evidence>
<keyword evidence="7 8" id="KW-0961">Cell wall biogenesis/degradation</keyword>
<evidence type="ECO:0000256" key="1">
    <source>
        <dbReference type="ARBA" id="ARBA00004496"/>
    </source>
</evidence>
<keyword evidence="7 8" id="KW-0573">Peptidoglycan synthesis</keyword>
<comment type="caution">
    <text evidence="11">The sequence shown here is derived from an EMBL/GenBank/DDBJ whole genome shotgun (WGS) entry which is preliminary data.</text>
</comment>
<dbReference type="Pfam" id="PF02875">
    <property type="entry name" value="Mur_ligase_C"/>
    <property type="match status" value="1"/>
</dbReference>
<keyword evidence="12" id="KW-1185">Reference proteome</keyword>
<evidence type="ECO:0000256" key="2">
    <source>
        <dbReference type="ARBA" id="ARBA00004752"/>
    </source>
</evidence>
<proteinExistence type="inferred from homology"/>
<dbReference type="AlphaFoldDB" id="A0A5M8R4P4"/>
<dbReference type="GO" id="GO:0071555">
    <property type="term" value="P:cell wall organization"/>
    <property type="evidence" value="ECO:0007669"/>
    <property type="project" value="UniProtKB-KW"/>
</dbReference>
<feature type="domain" description="Mur ligase central" evidence="10">
    <location>
        <begin position="117"/>
        <end position="296"/>
    </location>
</feature>
<evidence type="ECO:0000313" key="12">
    <source>
        <dbReference type="Proteomes" id="UP000323994"/>
    </source>
</evidence>
<accession>A0A5M8R4P4</accession>
<evidence type="ECO:0000256" key="7">
    <source>
        <dbReference type="HAMAP-Rule" id="MF_00639"/>
    </source>
</evidence>
<dbReference type="Pfam" id="PF08245">
    <property type="entry name" value="Mur_ligase_M"/>
    <property type="match status" value="1"/>
</dbReference>
<keyword evidence="7 8" id="KW-0131">Cell cycle</keyword>
<dbReference type="SUPFAM" id="SSF53623">
    <property type="entry name" value="MurD-like peptide ligases, catalytic domain"/>
    <property type="match status" value="1"/>
</dbReference>
<comment type="pathway">
    <text evidence="2 7 8">Cell wall biogenesis; peptidoglycan biosynthesis.</text>
</comment>
<dbReference type="Proteomes" id="UP000323994">
    <property type="component" value="Unassembled WGS sequence"/>
</dbReference>
<evidence type="ECO:0000256" key="4">
    <source>
        <dbReference type="ARBA" id="ARBA00022598"/>
    </source>
</evidence>
<dbReference type="InterPro" id="IPR036615">
    <property type="entry name" value="Mur_ligase_C_dom_sf"/>
</dbReference>
<evidence type="ECO:0000256" key="3">
    <source>
        <dbReference type="ARBA" id="ARBA00022490"/>
    </source>
</evidence>